<keyword evidence="2" id="KW-1133">Transmembrane helix</keyword>
<organism evidence="3 4">
    <name type="scientific">Pleurodeles waltl</name>
    <name type="common">Iberian ribbed newt</name>
    <dbReference type="NCBI Taxonomy" id="8319"/>
    <lineage>
        <taxon>Eukaryota</taxon>
        <taxon>Metazoa</taxon>
        <taxon>Chordata</taxon>
        <taxon>Craniata</taxon>
        <taxon>Vertebrata</taxon>
        <taxon>Euteleostomi</taxon>
        <taxon>Amphibia</taxon>
        <taxon>Batrachia</taxon>
        <taxon>Caudata</taxon>
        <taxon>Salamandroidea</taxon>
        <taxon>Salamandridae</taxon>
        <taxon>Pleurodelinae</taxon>
        <taxon>Pleurodeles</taxon>
    </lineage>
</organism>
<dbReference type="AlphaFoldDB" id="A0AAV7P8K3"/>
<dbReference type="Proteomes" id="UP001066276">
    <property type="component" value="Chromosome 7"/>
</dbReference>
<evidence type="ECO:0008006" key="5">
    <source>
        <dbReference type="Google" id="ProtNLM"/>
    </source>
</evidence>
<comment type="caution">
    <text evidence="3">The sequence shown here is derived from an EMBL/GenBank/DDBJ whole genome shotgun (WGS) entry which is preliminary data.</text>
</comment>
<reference evidence="3" key="1">
    <citation type="journal article" date="2022" name="bioRxiv">
        <title>Sequencing and chromosome-scale assembly of the giantPleurodeles waltlgenome.</title>
        <authorList>
            <person name="Brown T."/>
            <person name="Elewa A."/>
            <person name="Iarovenko S."/>
            <person name="Subramanian E."/>
            <person name="Araus A.J."/>
            <person name="Petzold A."/>
            <person name="Susuki M."/>
            <person name="Suzuki K.-i.T."/>
            <person name="Hayashi T."/>
            <person name="Toyoda A."/>
            <person name="Oliveira C."/>
            <person name="Osipova E."/>
            <person name="Leigh N.D."/>
            <person name="Simon A."/>
            <person name="Yun M.H."/>
        </authorList>
    </citation>
    <scope>NUCLEOTIDE SEQUENCE</scope>
    <source>
        <strain evidence="3">20211129_DDA</strain>
        <tissue evidence="3">Liver</tissue>
    </source>
</reference>
<evidence type="ECO:0000256" key="1">
    <source>
        <dbReference type="SAM" id="MobiDB-lite"/>
    </source>
</evidence>
<dbReference type="Pfam" id="PF15345">
    <property type="entry name" value="TMEM51"/>
    <property type="match status" value="1"/>
</dbReference>
<feature type="region of interest" description="Disordered" evidence="1">
    <location>
        <begin position="141"/>
        <end position="169"/>
    </location>
</feature>
<feature type="transmembrane region" description="Helical" evidence="2">
    <location>
        <begin position="12"/>
        <end position="32"/>
    </location>
</feature>
<keyword evidence="2" id="KW-0472">Membrane</keyword>
<keyword evidence="4" id="KW-1185">Reference proteome</keyword>
<dbReference type="PANTHER" id="PTHR36294">
    <property type="entry name" value="TRANSMEMBRANE PROTEIN 139"/>
    <property type="match status" value="1"/>
</dbReference>
<evidence type="ECO:0000313" key="4">
    <source>
        <dbReference type="Proteomes" id="UP001066276"/>
    </source>
</evidence>
<accession>A0AAV7P8K3</accession>
<protein>
    <recommendedName>
        <fullName evidence="5">Transmembrane protein 139</fullName>
    </recommendedName>
</protein>
<dbReference type="PANTHER" id="PTHR36294:SF1">
    <property type="entry name" value="TRANSMEMBRANE PROTEIN 139"/>
    <property type="match status" value="1"/>
</dbReference>
<evidence type="ECO:0000256" key="2">
    <source>
        <dbReference type="SAM" id="Phobius"/>
    </source>
</evidence>
<gene>
    <name evidence="3" type="ORF">NDU88_000544</name>
</gene>
<sequence>MSSVKIWNGITRSLLTLGMVMLIIGIILVTIPGNVFTIGVFFLVAGVIGVIIYLLFTIVMCFAKRPSTQSSAVETATQQRRVREETQESNSAAYAVPTYEEVVDPRYLQHPIEIWTVGLGSGQSPLAAELSEPPPYSVIDLEPRGPATVPPRTQEAESVDGRSPVAVDSSATHGGIQAAHSGIVRGPRIIMPHQLRRISSDIHEILALKDVSMHLEPLTPPPSYLEVEEHPLAEGNFQPVE</sequence>
<proteinExistence type="predicted"/>
<feature type="transmembrane region" description="Helical" evidence="2">
    <location>
        <begin position="38"/>
        <end position="63"/>
    </location>
</feature>
<dbReference type="EMBL" id="JANPWB010000011">
    <property type="protein sequence ID" value="KAJ1122038.1"/>
    <property type="molecule type" value="Genomic_DNA"/>
</dbReference>
<dbReference type="InterPro" id="IPR038805">
    <property type="entry name" value="TMEM139"/>
</dbReference>
<evidence type="ECO:0000313" key="3">
    <source>
        <dbReference type="EMBL" id="KAJ1122038.1"/>
    </source>
</evidence>
<name>A0AAV7P8K3_PLEWA</name>
<feature type="region of interest" description="Disordered" evidence="1">
    <location>
        <begin position="222"/>
        <end position="241"/>
    </location>
</feature>
<keyword evidence="2" id="KW-0812">Transmembrane</keyword>